<protein>
    <recommendedName>
        <fullName evidence="8">Type IV secretion system protein</fullName>
    </recommendedName>
</protein>
<keyword evidence="3 5" id="KW-1133">Transmembrane helix</keyword>
<accession>A0A370CHV5</accession>
<comment type="subcellular location">
    <subcellularLocation>
        <location evidence="1">Membrane</location>
        <topology evidence="1">Multi-pass membrane protein</topology>
    </subcellularLocation>
</comment>
<dbReference type="GO" id="GO:0016020">
    <property type="term" value="C:membrane"/>
    <property type="evidence" value="ECO:0007669"/>
    <property type="project" value="UniProtKB-SubCell"/>
</dbReference>
<comment type="caution">
    <text evidence="6">The sequence shown here is derived from an EMBL/GenBank/DDBJ whole genome shotgun (WGS) entry which is preliminary data.</text>
</comment>
<evidence type="ECO:0008006" key="8">
    <source>
        <dbReference type="Google" id="ProtNLM"/>
    </source>
</evidence>
<feature type="transmembrane region" description="Helical" evidence="5">
    <location>
        <begin position="35"/>
        <end position="54"/>
    </location>
</feature>
<dbReference type="AlphaFoldDB" id="A0A370CHV5"/>
<reference evidence="6 7" key="2">
    <citation type="journal article" date="2018" name="J. Invertebr. Pathol.">
        <title>'Candidatus Aquirickettsiella gammari' (Gammaproteobacteria: Legionellales: Coxiellaceae): A bacterial pathogen of the freshwater crustacean Gammarus fossarum (Malacostraca: Amphipoda).</title>
        <authorList>
            <person name="Bojko J."/>
            <person name="Dunn A.M."/>
            <person name="Stebbing P.D."/>
            <person name="van Aerle R."/>
            <person name="Bacela-Spychalska K."/>
            <person name="Bean T.P."/>
            <person name="Urrutia A."/>
            <person name="Stentiford G.D."/>
        </authorList>
    </citation>
    <scope>NUCLEOTIDE SEQUENCE [LARGE SCALE GENOMIC DNA]</scope>
    <source>
        <strain evidence="6">RA15029</strain>
    </source>
</reference>
<dbReference type="Pfam" id="PF04610">
    <property type="entry name" value="TrbL"/>
    <property type="match status" value="1"/>
</dbReference>
<dbReference type="EMBL" id="NMOS02000008">
    <property type="protein sequence ID" value="RDH40448.1"/>
    <property type="molecule type" value="Genomic_DNA"/>
</dbReference>
<feature type="transmembrane region" description="Helical" evidence="5">
    <location>
        <begin position="66"/>
        <end position="89"/>
    </location>
</feature>
<feature type="transmembrane region" description="Helical" evidence="5">
    <location>
        <begin position="143"/>
        <end position="164"/>
    </location>
</feature>
<keyword evidence="4 5" id="KW-0472">Membrane</keyword>
<reference evidence="6 7" key="1">
    <citation type="journal article" date="2017" name="Int. J. Syst. Evol. Microbiol.">
        <title>Aquarickettsiella crustaci n. gen. n. sp. (Gammaproteobacteria: Legionellales: Coxiellaceae); a bacterial pathogen of the freshwater crustacean: Gammarus fossarum (Malacostraca: Amphipoda).</title>
        <authorList>
            <person name="Bojko J."/>
            <person name="Dunn A.M."/>
            <person name="Stebbing P.D."/>
            <person name="Van Aerle R."/>
            <person name="Bacela-Spychalska K."/>
            <person name="Bean T.P."/>
            <person name="Stentiford G.D."/>
        </authorList>
    </citation>
    <scope>NUCLEOTIDE SEQUENCE [LARGE SCALE GENOMIC DNA]</scope>
    <source>
        <strain evidence="6">RA15029</strain>
    </source>
</reference>
<keyword evidence="2 5" id="KW-0812">Transmembrane</keyword>
<evidence type="ECO:0000256" key="5">
    <source>
        <dbReference type="SAM" id="Phobius"/>
    </source>
</evidence>
<feature type="transmembrane region" description="Helical" evidence="5">
    <location>
        <begin position="241"/>
        <end position="258"/>
    </location>
</feature>
<dbReference type="InterPro" id="IPR007688">
    <property type="entry name" value="Conjugal_tfr_TrbL/VirB6"/>
</dbReference>
<evidence type="ECO:0000256" key="3">
    <source>
        <dbReference type="ARBA" id="ARBA00022989"/>
    </source>
</evidence>
<proteinExistence type="predicted"/>
<dbReference type="Proteomes" id="UP000226429">
    <property type="component" value="Unassembled WGS sequence"/>
</dbReference>
<evidence type="ECO:0000313" key="7">
    <source>
        <dbReference type="Proteomes" id="UP000226429"/>
    </source>
</evidence>
<evidence type="ECO:0000256" key="1">
    <source>
        <dbReference type="ARBA" id="ARBA00004141"/>
    </source>
</evidence>
<gene>
    <name evidence="6" type="ORF">CFE62_003575</name>
</gene>
<evidence type="ECO:0000313" key="6">
    <source>
        <dbReference type="EMBL" id="RDH40448.1"/>
    </source>
</evidence>
<sequence length="332" mass="35829">MMLSAQSFITDTLTAVDGVIGHYVQTVYLQLAVQYNSTLLLLCTLYILLLGYRFTMHTLSADFSTISRHLIVLCIVYGLITNWSLYYLFVYHLFTNEPGHIAQVMVNASNQLAPSETIAQALNHVYSVGMEAAKKSFSGGIKLFFCSIFIFAFTFVCCLTALGLLIYAKLAMAIALALGPIFLPFILWESTRGWFVSWLRKLFNFALIPIVTASILSLMLSVMELVLPDLNSQAAQGNPDFFTMGLFGGLSLVTAFLLKQSLPIASSLSGGLTLAALGQVGSMVSSTLRATGMNAAGRLAGKGIKAIGNVMANKAASQKKSTVNAAVEQGKK</sequence>
<feature type="transmembrane region" description="Helical" evidence="5">
    <location>
        <begin position="202"/>
        <end position="221"/>
    </location>
</feature>
<organism evidence="6 7">
    <name type="scientific">Candidatus Aquirickettsiella gammari</name>
    <dbReference type="NCBI Taxonomy" id="2016198"/>
    <lineage>
        <taxon>Bacteria</taxon>
        <taxon>Pseudomonadati</taxon>
        <taxon>Pseudomonadota</taxon>
        <taxon>Gammaproteobacteria</taxon>
        <taxon>Legionellales</taxon>
        <taxon>Coxiellaceae</taxon>
        <taxon>Candidatus Aquirickettsiella</taxon>
    </lineage>
</organism>
<evidence type="ECO:0000256" key="4">
    <source>
        <dbReference type="ARBA" id="ARBA00023136"/>
    </source>
</evidence>
<feature type="transmembrane region" description="Helical" evidence="5">
    <location>
        <begin position="170"/>
        <end position="190"/>
    </location>
</feature>
<dbReference type="GO" id="GO:0030255">
    <property type="term" value="P:protein secretion by the type IV secretion system"/>
    <property type="evidence" value="ECO:0007669"/>
    <property type="project" value="InterPro"/>
</dbReference>
<name>A0A370CHV5_9COXI</name>
<keyword evidence="7" id="KW-1185">Reference proteome</keyword>
<evidence type="ECO:0000256" key="2">
    <source>
        <dbReference type="ARBA" id="ARBA00022692"/>
    </source>
</evidence>